<dbReference type="SUPFAM" id="SSF53335">
    <property type="entry name" value="S-adenosyl-L-methionine-dependent methyltransferases"/>
    <property type="match status" value="1"/>
</dbReference>
<evidence type="ECO:0000313" key="2">
    <source>
        <dbReference type="EMBL" id="MBE9191534.1"/>
    </source>
</evidence>
<dbReference type="CDD" id="cd02440">
    <property type="entry name" value="AdoMet_MTases"/>
    <property type="match status" value="1"/>
</dbReference>
<name>A0ABR9UTC1_9CHRO</name>
<protein>
    <submittedName>
        <fullName evidence="2">Methyltransferase domain-containing protein</fullName>
    </submittedName>
</protein>
<dbReference type="InterPro" id="IPR013216">
    <property type="entry name" value="Methyltransf_11"/>
</dbReference>
<dbReference type="GO" id="GO:0008168">
    <property type="term" value="F:methyltransferase activity"/>
    <property type="evidence" value="ECO:0007669"/>
    <property type="project" value="UniProtKB-KW"/>
</dbReference>
<comment type="caution">
    <text evidence="2">The sequence shown here is derived from an EMBL/GenBank/DDBJ whole genome shotgun (WGS) entry which is preliminary data.</text>
</comment>
<keyword evidence="3" id="KW-1185">Reference proteome</keyword>
<keyword evidence="2" id="KW-0489">Methyltransferase</keyword>
<accession>A0ABR9UTC1</accession>
<dbReference type="InterPro" id="IPR029063">
    <property type="entry name" value="SAM-dependent_MTases_sf"/>
</dbReference>
<dbReference type="Pfam" id="PF08241">
    <property type="entry name" value="Methyltransf_11"/>
    <property type="match status" value="1"/>
</dbReference>
<dbReference type="RefSeq" id="WP_193932671.1">
    <property type="nucleotide sequence ID" value="NZ_CAWPMZ010000065.1"/>
</dbReference>
<reference evidence="2 3" key="1">
    <citation type="submission" date="2020-10" db="EMBL/GenBank/DDBJ databases">
        <authorList>
            <person name="Castelo-Branco R."/>
            <person name="Eusebio N."/>
            <person name="Adriana R."/>
            <person name="Vieira A."/>
            <person name="Brugerolle De Fraissinette N."/>
            <person name="Rezende De Castro R."/>
            <person name="Schneider M.P."/>
            <person name="Vasconcelos V."/>
            <person name="Leao P.N."/>
        </authorList>
    </citation>
    <scope>NUCLEOTIDE SEQUENCE [LARGE SCALE GENOMIC DNA]</scope>
    <source>
        <strain evidence="2 3">LEGE 06123</strain>
    </source>
</reference>
<evidence type="ECO:0000259" key="1">
    <source>
        <dbReference type="Pfam" id="PF08241"/>
    </source>
</evidence>
<dbReference type="GO" id="GO:0032259">
    <property type="term" value="P:methylation"/>
    <property type="evidence" value="ECO:0007669"/>
    <property type="project" value="UniProtKB-KW"/>
</dbReference>
<dbReference type="EMBL" id="JADEWN010000034">
    <property type="protein sequence ID" value="MBE9191534.1"/>
    <property type="molecule type" value="Genomic_DNA"/>
</dbReference>
<gene>
    <name evidence="2" type="ORF">IQ230_14495</name>
</gene>
<feature type="domain" description="Methyltransferase type 11" evidence="1">
    <location>
        <begin position="45"/>
        <end position="140"/>
    </location>
</feature>
<dbReference type="PANTHER" id="PTHR43591">
    <property type="entry name" value="METHYLTRANSFERASE"/>
    <property type="match status" value="1"/>
</dbReference>
<keyword evidence="2" id="KW-0808">Transferase</keyword>
<sequence length="209" mass="23519">MTETKVRQQYNQMAATYDQRWSSYVSSTLLFLQSWADISPTATVLDVACGTGEFERLLLADNSQQKIVGVDISEKMLAIAREKCHVPNVSFYTAPASALPFADNSFDAIVCASSFHYFDKPNTALLEMKRVLKPHGRVVILDWCKDYLLCRICDWVLPIFDSAYKQCYTQAEFHSLLTSAGYKISRTTKVRFGVVWGLMVATASVEPSE</sequence>
<dbReference type="Proteomes" id="UP000651156">
    <property type="component" value="Unassembled WGS sequence"/>
</dbReference>
<proteinExistence type="predicted"/>
<dbReference type="Gene3D" id="3.40.50.150">
    <property type="entry name" value="Vaccinia Virus protein VP39"/>
    <property type="match status" value="1"/>
</dbReference>
<organism evidence="2 3">
    <name type="scientific">Gloeocapsopsis crepidinum LEGE 06123</name>
    <dbReference type="NCBI Taxonomy" id="588587"/>
    <lineage>
        <taxon>Bacteria</taxon>
        <taxon>Bacillati</taxon>
        <taxon>Cyanobacteriota</taxon>
        <taxon>Cyanophyceae</taxon>
        <taxon>Oscillatoriophycideae</taxon>
        <taxon>Chroococcales</taxon>
        <taxon>Chroococcaceae</taxon>
        <taxon>Gloeocapsopsis</taxon>
    </lineage>
</organism>
<evidence type="ECO:0000313" key="3">
    <source>
        <dbReference type="Proteomes" id="UP000651156"/>
    </source>
</evidence>